<evidence type="ECO:0000256" key="1">
    <source>
        <dbReference type="SAM" id="Phobius"/>
    </source>
</evidence>
<sequence length="137" mass="15880">MFIEYMKQNTSNENRPQISVKASDIQSHLEHNELVETESITKNYEKKKLTIMDEPLNNIVDKTLNFTVYSFDDYSEALEQVKSRFPNESFEGFSGNLKLHLYASMIFLQINDNIIYVGILCVVLSIIIYFLNITLLG</sequence>
<feature type="transmembrane region" description="Helical" evidence="1">
    <location>
        <begin position="114"/>
        <end position="135"/>
    </location>
</feature>
<organism evidence="2">
    <name type="scientific">viral metagenome</name>
    <dbReference type="NCBI Taxonomy" id="1070528"/>
    <lineage>
        <taxon>unclassified sequences</taxon>
        <taxon>metagenomes</taxon>
        <taxon>organismal metagenomes</taxon>
    </lineage>
</organism>
<evidence type="ECO:0000313" key="2">
    <source>
        <dbReference type="EMBL" id="QHT36884.1"/>
    </source>
</evidence>
<keyword evidence="1" id="KW-1133">Transmembrane helix</keyword>
<dbReference type="AlphaFoldDB" id="A0A6C0F712"/>
<protein>
    <submittedName>
        <fullName evidence="2">Uncharacterized protein</fullName>
    </submittedName>
</protein>
<keyword evidence="1" id="KW-0812">Transmembrane</keyword>
<keyword evidence="1" id="KW-0472">Membrane</keyword>
<dbReference type="EMBL" id="MN738786">
    <property type="protein sequence ID" value="QHT36884.1"/>
    <property type="molecule type" value="Genomic_DNA"/>
</dbReference>
<reference evidence="2" key="1">
    <citation type="journal article" date="2020" name="Nature">
        <title>Giant virus diversity and host interactions through global metagenomics.</title>
        <authorList>
            <person name="Schulz F."/>
            <person name="Roux S."/>
            <person name="Paez-Espino D."/>
            <person name="Jungbluth S."/>
            <person name="Walsh D.A."/>
            <person name="Denef V.J."/>
            <person name="McMahon K.D."/>
            <person name="Konstantinidis K.T."/>
            <person name="Eloe-Fadrosh E.A."/>
            <person name="Kyrpides N.C."/>
            <person name="Woyke T."/>
        </authorList>
    </citation>
    <scope>NUCLEOTIDE SEQUENCE</scope>
    <source>
        <strain evidence="2">GVMAG-S-ERX555967-130</strain>
    </source>
</reference>
<proteinExistence type="predicted"/>
<accession>A0A6C0F712</accession>
<name>A0A6C0F712_9ZZZZ</name>